<dbReference type="InterPro" id="IPR012340">
    <property type="entry name" value="NA-bd_OB-fold"/>
</dbReference>
<protein>
    <recommendedName>
        <fullName evidence="4">Protection of telomeres protein 1</fullName>
    </recommendedName>
</protein>
<organism evidence="10 11">
    <name type="scientific">Ricinus communis</name>
    <name type="common">Castor bean</name>
    <dbReference type="NCBI Taxonomy" id="3988"/>
    <lineage>
        <taxon>Eukaryota</taxon>
        <taxon>Viridiplantae</taxon>
        <taxon>Streptophyta</taxon>
        <taxon>Embryophyta</taxon>
        <taxon>Tracheophyta</taxon>
        <taxon>Spermatophyta</taxon>
        <taxon>Magnoliopsida</taxon>
        <taxon>eudicotyledons</taxon>
        <taxon>Gunneridae</taxon>
        <taxon>Pentapetalae</taxon>
        <taxon>rosids</taxon>
        <taxon>fabids</taxon>
        <taxon>Malpighiales</taxon>
        <taxon>Euphorbiaceae</taxon>
        <taxon>Acalyphoideae</taxon>
        <taxon>Acalypheae</taxon>
        <taxon>Ricinus</taxon>
    </lineage>
</organism>
<evidence type="ECO:0000256" key="3">
    <source>
        <dbReference type="ARBA" id="ARBA00008442"/>
    </source>
</evidence>
<dbReference type="InterPro" id="IPR032042">
    <property type="entry name" value="POT1PC"/>
</dbReference>
<dbReference type="CDD" id="cd04497">
    <property type="entry name" value="hPOT1_OB1_like"/>
    <property type="match status" value="1"/>
</dbReference>
<evidence type="ECO:0000256" key="5">
    <source>
        <dbReference type="ARBA" id="ARBA00022454"/>
    </source>
</evidence>
<gene>
    <name evidence="10" type="ORF">RCOM_1003800</name>
</gene>
<keyword evidence="6" id="KW-0779">Telomere</keyword>
<reference evidence="11" key="1">
    <citation type="journal article" date="2010" name="Nat. Biotechnol.">
        <title>Draft genome sequence of the oilseed species Ricinus communis.</title>
        <authorList>
            <person name="Chan A.P."/>
            <person name="Crabtree J."/>
            <person name="Zhao Q."/>
            <person name="Lorenzi H."/>
            <person name="Orvis J."/>
            <person name="Puiu D."/>
            <person name="Melake-Berhan A."/>
            <person name="Jones K.M."/>
            <person name="Redman J."/>
            <person name="Chen G."/>
            <person name="Cahoon E.B."/>
            <person name="Gedil M."/>
            <person name="Stanke M."/>
            <person name="Haas B.J."/>
            <person name="Wortman J.R."/>
            <person name="Fraser-Liggett C.M."/>
            <person name="Ravel J."/>
            <person name="Rabinowicz P.D."/>
        </authorList>
    </citation>
    <scope>NUCLEOTIDE SEQUENCE [LARGE SCALE GENOMIC DNA]</scope>
    <source>
        <strain evidence="11">cv. Hale</strain>
    </source>
</reference>
<dbReference type="SMART" id="SM00976">
    <property type="entry name" value="Telo_bind"/>
    <property type="match status" value="1"/>
</dbReference>
<dbReference type="SUPFAM" id="SSF50249">
    <property type="entry name" value="Nucleic acid-binding proteins"/>
    <property type="match status" value="2"/>
</dbReference>
<comment type="similarity">
    <text evidence="3">Belongs to the telombin family.</text>
</comment>
<dbReference type="PANTHER" id="PTHR14513">
    <property type="entry name" value="PROTECTION OF TELOMERES 1"/>
    <property type="match status" value="1"/>
</dbReference>
<dbReference type="AlphaFoldDB" id="B9S011"/>
<dbReference type="STRING" id="3988.B9S011"/>
<evidence type="ECO:0000313" key="11">
    <source>
        <dbReference type="Proteomes" id="UP000008311"/>
    </source>
</evidence>
<dbReference type="Pfam" id="PF02765">
    <property type="entry name" value="POT1"/>
    <property type="match status" value="1"/>
</dbReference>
<accession>B9S011</accession>
<dbReference type="Pfam" id="PF25507">
    <property type="entry name" value="OB_POT1A"/>
    <property type="match status" value="1"/>
</dbReference>
<dbReference type="InterPro" id="IPR057620">
    <property type="entry name" value="POT1A/B-like_OB"/>
</dbReference>
<dbReference type="GO" id="GO:0098505">
    <property type="term" value="F:G-rich strand telomeric DNA binding"/>
    <property type="evidence" value="ECO:0000318"/>
    <property type="project" value="GO_Central"/>
</dbReference>
<dbReference type="PANTHER" id="PTHR14513:SF4">
    <property type="entry name" value="PROTECTION OF TELOMERES PROTEIN 1"/>
    <property type="match status" value="1"/>
</dbReference>
<dbReference type="GO" id="GO:0000783">
    <property type="term" value="C:nuclear telomere cap complex"/>
    <property type="evidence" value="ECO:0000318"/>
    <property type="project" value="GO_Central"/>
</dbReference>
<evidence type="ECO:0000259" key="9">
    <source>
        <dbReference type="SMART" id="SM00976"/>
    </source>
</evidence>
<dbReference type="GO" id="GO:0010521">
    <property type="term" value="F:telomerase inhibitor activity"/>
    <property type="evidence" value="ECO:0000318"/>
    <property type="project" value="GO_Central"/>
</dbReference>
<dbReference type="InParanoid" id="B9S011"/>
<dbReference type="GO" id="GO:0032210">
    <property type="term" value="P:regulation of telomere maintenance via telomerase"/>
    <property type="evidence" value="ECO:0000318"/>
    <property type="project" value="GO_Central"/>
</dbReference>
<keyword evidence="5" id="KW-0158">Chromosome</keyword>
<evidence type="ECO:0000256" key="7">
    <source>
        <dbReference type="ARBA" id="ARBA00023125"/>
    </source>
</evidence>
<evidence type="ECO:0000313" key="10">
    <source>
        <dbReference type="EMBL" id="EEF43194.1"/>
    </source>
</evidence>
<evidence type="ECO:0000256" key="4">
    <source>
        <dbReference type="ARBA" id="ARBA00015253"/>
    </source>
</evidence>
<dbReference type="Proteomes" id="UP000008311">
    <property type="component" value="Unassembled WGS sequence"/>
</dbReference>
<name>B9S011_RICCO</name>
<keyword evidence="11" id="KW-1185">Reference proteome</keyword>
<evidence type="ECO:0000256" key="1">
    <source>
        <dbReference type="ARBA" id="ARBA00004123"/>
    </source>
</evidence>
<keyword evidence="8" id="KW-0539">Nucleus</keyword>
<dbReference type="eggNOG" id="KOG4757">
    <property type="taxonomic scope" value="Eukaryota"/>
</dbReference>
<dbReference type="InterPro" id="IPR011564">
    <property type="entry name" value="Telomer_end-bd_POT1/Cdc13"/>
</dbReference>
<evidence type="ECO:0000256" key="6">
    <source>
        <dbReference type="ARBA" id="ARBA00022895"/>
    </source>
</evidence>
<dbReference type="InterPro" id="IPR028389">
    <property type="entry name" value="POT1"/>
</dbReference>
<keyword evidence="7" id="KW-0238">DNA-binding</keyword>
<dbReference type="EMBL" id="EQ973835">
    <property type="protein sequence ID" value="EEF43194.1"/>
    <property type="molecule type" value="Genomic_DNA"/>
</dbReference>
<sequence length="460" mass="52762">MNRNLIRIPIGEVANYVDKKVNLIGIVVEFSFPRKSNGTDFVSILKIVDQSPQSPELSANIFTEKVEHLPVVKSHGDLIFLQNVTIEKYDDGGVVNAVFDKRFSSFGLFWGSYADDIFCYQTFRSFSLSWSERNDLINLRNWWPNAHLDSGTNEYLVSVKDINKGTYFDLVCQVLHVSYDVSRGVWILFVWDGTDAPLLSLDQKLKDEEKDPLPLQVESVPLGRDILCNFHHIGTVLRVMADECHENLCPQFQGIGKWVRIRNMSGKVWAGMWYGALNPSSKVRLLADNDGIVVDYKRKFKERKSERDRLPLWSPNDDLTEIEYDDEGDSIQFMTLMDVLTRKKDDDLFYCIVRVVAIHPYELKVLCSSDEGVMRLTLEDPTGRIHAYLLGEDLVKFVNGMAPDVVNGKMKELLGVAEHERRIEDGDCTRFPPFVRCCIDSAKDDDDGDMFYICRTRLKK</sequence>
<dbReference type="KEGG" id="rcu:8261355"/>
<proteinExistence type="inferred from homology"/>
<dbReference type="Pfam" id="PF16686">
    <property type="entry name" value="POT1PC"/>
    <property type="match status" value="1"/>
</dbReference>
<dbReference type="GO" id="GO:0016233">
    <property type="term" value="P:telomere capping"/>
    <property type="evidence" value="ECO:0000318"/>
    <property type="project" value="GO_Central"/>
</dbReference>
<feature type="domain" description="Telomeric single stranded DNA binding POT1/Cdc13" evidence="9">
    <location>
        <begin position="7"/>
        <end position="144"/>
    </location>
</feature>
<evidence type="ECO:0000256" key="8">
    <source>
        <dbReference type="ARBA" id="ARBA00023242"/>
    </source>
</evidence>
<dbReference type="OMA" id="DKEFICY"/>
<dbReference type="OrthoDB" id="2186770at2759"/>
<evidence type="ECO:0000256" key="2">
    <source>
        <dbReference type="ARBA" id="ARBA00004574"/>
    </source>
</evidence>
<dbReference type="Gene3D" id="2.40.50.140">
    <property type="entry name" value="Nucleic acid-binding proteins"/>
    <property type="match status" value="2"/>
</dbReference>
<comment type="subcellular location">
    <subcellularLocation>
        <location evidence="2">Chromosome</location>
        <location evidence="2">Telomere</location>
    </subcellularLocation>
    <subcellularLocation>
        <location evidence="1">Nucleus</location>
    </subcellularLocation>
</comment>